<reference evidence="1 2" key="1">
    <citation type="journal article" date="2021" name="BMC Genomics">
        <title>Datura genome reveals duplications of psychoactive alkaloid biosynthetic genes and high mutation rate following tissue culture.</title>
        <authorList>
            <person name="Rajewski A."/>
            <person name="Carter-House D."/>
            <person name="Stajich J."/>
            <person name="Litt A."/>
        </authorList>
    </citation>
    <scope>NUCLEOTIDE SEQUENCE [LARGE SCALE GENOMIC DNA]</scope>
    <source>
        <strain evidence="1">AR-01</strain>
    </source>
</reference>
<evidence type="ECO:0000313" key="2">
    <source>
        <dbReference type="Proteomes" id="UP000823775"/>
    </source>
</evidence>
<dbReference type="Proteomes" id="UP000823775">
    <property type="component" value="Unassembled WGS sequence"/>
</dbReference>
<gene>
    <name evidence="1" type="ORF">HAX54_008545</name>
</gene>
<protein>
    <submittedName>
        <fullName evidence="1">Uncharacterized protein</fullName>
    </submittedName>
</protein>
<organism evidence="1 2">
    <name type="scientific">Datura stramonium</name>
    <name type="common">Jimsonweed</name>
    <name type="synonym">Common thornapple</name>
    <dbReference type="NCBI Taxonomy" id="4076"/>
    <lineage>
        <taxon>Eukaryota</taxon>
        <taxon>Viridiplantae</taxon>
        <taxon>Streptophyta</taxon>
        <taxon>Embryophyta</taxon>
        <taxon>Tracheophyta</taxon>
        <taxon>Spermatophyta</taxon>
        <taxon>Magnoliopsida</taxon>
        <taxon>eudicotyledons</taxon>
        <taxon>Gunneridae</taxon>
        <taxon>Pentapetalae</taxon>
        <taxon>asterids</taxon>
        <taxon>lamiids</taxon>
        <taxon>Solanales</taxon>
        <taxon>Solanaceae</taxon>
        <taxon>Solanoideae</taxon>
        <taxon>Datureae</taxon>
        <taxon>Datura</taxon>
    </lineage>
</organism>
<comment type="caution">
    <text evidence="1">The sequence shown here is derived from an EMBL/GenBank/DDBJ whole genome shotgun (WGS) entry which is preliminary data.</text>
</comment>
<dbReference type="EMBL" id="JACEIK010000145">
    <property type="protein sequence ID" value="MCD7450803.1"/>
    <property type="molecule type" value="Genomic_DNA"/>
</dbReference>
<evidence type="ECO:0000313" key="1">
    <source>
        <dbReference type="EMBL" id="MCD7450803.1"/>
    </source>
</evidence>
<name>A0ABS8RVR5_DATST</name>
<feature type="non-terminal residue" evidence="1">
    <location>
        <position position="1"/>
    </location>
</feature>
<proteinExistence type="predicted"/>
<accession>A0ABS8RVR5</accession>
<keyword evidence="2" id="KW-1185">Reference proteome</keyword>
<sequence length="59" mass="6428">ATKGEGRRNANEGVYYVEFTHDSPHFGNVQSKSLNGSVVDLLGYGRHFTKVSNAPLCDS</sequence>